<gene>
    <name evidence="1" type="ORF">U0070_008373</name>
</gene>
<accession>A0AAW0IXF8</accession>
<sequence>MSYNHVGESLNSMGVEVKGRSTWSYHPPHVSTASSPKTAFFGAKPTPLRLILSHAAEQTANAFSPNDNHMADRKAIHSPALAVPRIYRGSCALQKASSQTRKYGGIQSKATVQLSHLEEETNGDFNWAEKLTGSVR</sequence>
<dbReference type="EMBL" id="JBBHLL010000082">
    <property type="protein sequence ID" value="KAK7819245.1"/>
    <property type="molecule type" value="Genomic_DNA"/>
</dbReference>
<proteinExistence type="predicted"/>
<reference evidence="1 2" key="1">
    <citation type="journal article" date="2023" name="bioRxiv">
        <title>Conserved and derived expression patterns and positive selection on dental genes reveal complex evolutionary context of ever-growing rodent molars.</title>
        <authorList>
            <person name="Calamari Z.T."/>
            <person name="Song A."/>
            <person name="Cohen E."/>
            <person name="Akter M."/>
            <person name="Roy R.D."/>
            <person name="Hallikas O."/>
            <person name="Christensen M.M."/>
            <person name="Li P."/>
            <person name="Marangoni P."/>
            <person name="Jernvall J."/>
            <person name="Klein O.D."/>
        </authorList>
    </citation>
    <scope>NUCLEOTIDE SEQUENCE [LARGE SCALE GENOMIC DNA]</scope>
    <source>
        <strain evidence="1">V071</strain>
    </source>
</reference>
<protein>
    <submittedName>
        <fullName evidence="1">Uncharacterized protein</fullName>
    </submittedName>
</protein>
<name>A0AAW0IXF8_MYOGA</name>
<organism evidence="1 2">
    <name type="scientific">Myodes glareolus</name>
    <name type="common">Bank vole</name>
    <name type="synonym">Clethrionomys glareolus</name>
    <dbReference type="NCBI Taxonomy" id="447135"/>
    <lineage>
        <taxon>Eukaryota</taxon>
        <taxon>Metazoa</taxon>
        <taxon>Chordata</taxon>
        <taxon>Craniata</taxon>
        <taxon>Vertebrata</taxon>
        <taxon>Euteleostomi</taxon>
        <taxon>Mammalia</taxon>
        <taxon>Eutheria</taxon>
        <taxon>Euarchontoglires</taxon>
        <taxon>Glires</taxon>
        <taxon>Rodentia</taxon>
        <taxon>Myomorpha</taxon>
        <taxon>Muroidea</taxon>
        <taxon>Cricetidae</taxon>
        <taxon>Arvicolinae</taxon>
        <taxon>Myodes</taxon>
    </lineage>
</organism>
<keyword evidence="2" id="KW-1185">Reference proteome</keyword>
<evidence type="ECO:0000313" key="1">
    <source>
        <dbReference type="EMBL" id="KAK7819245.1"/>
    </source>
</evidence>
<comment type="caution">
    <text evidence="1">The sequence shown here is derived from an EMBL/GenBank/DDBJ whole genome shotgun (WGS) entry which is preliminary data.</text>
</comment>
<evidence type="ECO:0000313" key="2">
    <source>
        <dbReference type="Proteomes" id="UP001488838"/>
    </source>
</evidence>
<dbReference type="AlphaFoldDB" id="A0AAW0IXF8"/>
<dbReference type="Proteomes" id="UP001488838">
    <property type="component" value="Unassembled WGS sequence"/>
</dbReference>